<reference evidence="2 3" key="2">
    <citation type="submission" date="2019-08" db="EMBL/GenBank/DDBJ databases">
        <title>Tsukamurella conjunctivitidis sp. nov., Tsukamurella assacharolytica sp. nov. and Tsukamurella sputae sp. nov. isolated from patients with conjunctivitis, bacteraemia (lymphoma) and respiratory infection (sputum) in Hong Kong.</title>
        <authorList>
            <person name="Fok K.M.N."/>
            <person name="Fong J.Y.H."/>
        </authorList>
    </citation>
    <scope>NUCLEOTIDE SEQUENCE [LARGE SCALE GENOMIC DNA]</scope>
    <source>
        <strain evidence="2 3">HKU70</strain>
    </source>
</reference>
<protein>
    <submittedName>
        <fullName evidence="2">Uncharacterized protein</fullName>
    </submittedName>
</protein>
<keyword evidence="1" id="KW-1133">Transmembrane helix</keyword>
<name>A0A5C5RH16_9ACTN</name>
<evidence type="ECO:0000256" key="1">
    <source>
        <dbReference type="SAM" id="Phobius"/>
    </source>
</evidence>
<keyword evidence="1" id="KW-0472">Membrane</keyword>
<evidence type="ECO:0000313" key="3">
    <source>
        <dbReference type="Proteomes" id="UP000319792"/>
    </source>
</evidence>
<dbReference type="Proteomes" id="UP000319792">
    <property type="component" value="Unassembled WGS sequence"/>
</dbReference>
<dbReference type="OrthoDB" id="4764457at2"/>
<dbReference type="RefSeq" id="WP_146437546.1">
    <property type="nucleotide sequence ID" value="NZ_VIGV01000013.1"/>
</dbReference>
<dbReference type="PROSITE" id="PS51257">
    <property type="entry name" value="PROKAR_LIPOPROTEIN"/>
    <property type="match status" value="1"/>
</dbReference>
<gene>
    <name evidence="2" type="ORF">FK268_21720</name>
</gene>
<keyword evidence="3" id="KW-1185">Reference proteome</keyword>
<organism evidence="2 3">
    <name type="scientific">Tsukamurella sputi</name>
    <dbReference type="NCBI Taxonomy" id="2591848"/>
    <lineage>
        <taxon>Bacteria</taxon>
        <taxon>Bacillati</taxon>
        <taxon>Actinomycetota</taxon>
        <taxon>Actinomycetes</taxon>
        <taxon>Mycobacteriales</taxon>
        <taxon>Tsukamurellaceae</taxon>
        <taxon>Tsukamurella</taxon>
    </lineage>
</organism>
<evidence type="ECO:0000313" key="2">
    <source>
        <dbReference type="EMBL" id="TWS21978.1"/>
    </source>
</evidence>
<reference evidence="2 3" key="1">
    <citation type="submission" date="2019-06" db="EMBL/GenBank/DDBJ databases">
        <authorList>
            <person name="Teng J.L.L."/>
            <person name="Lee H.H."/>
            <person name="Lau S.K.P."/>
            <person name="Woo P.C.Y."/>
        </authorList>
    </citation>
    <scope>NUCLEOTIDE SEQUENCE [LARGE SCALE GENOMIC DNA]</scope>
    <source>
        <strain evidence="2 3">HKU70</strain>
    </source>
</reference>
<dbReference type="EMBL" id="VIGV01000013">
    <property type="protein sequence ID" value="TWS21978.1"/>
    <property type="molecule type" value="Genomic_DNA"/>
</dbReference>
<feature type="transmembrane region" description="Helical" evidence="1">
    <location>
        <begin position="37"/>
        <end position="60"/>
    </location>
</feature>
<dbReference type="AlphaFoldDB" id="A0A5C5RH16"/>
<keyword evidence="1" id="KW-0812">Transmembrane</keyword>
<accession>A0A5C5RH16</accession>
<proteinExistence type="predicted"/>
<sequence>MAIKLIGLLFGVALLIGCAFTVSHLNAWGETVGTPWVFLAFVLAMMIASHFTVAGVTALWQAIRPPMR</sequence>
<comment type="caution">
    <text evidence="2">The sequence shown here is derived from an EMBL/GenBank/DDBJ whole genome shotgun (WGS) entry which is preliminary data.</text>
</comment>